<feature type="compositionally biased region" description="Acidic residues" evidence="1">
    <location>
        <begin position="456"/>
        <end position="473"/>
    </location>
</feature>
<keyword evidence="3" id="KW-1185">Reference proteome</keyword>
<protein>
    <submittedName>
        <fullName evidence="2">Uncharacterized protein</fullName>
    </submittedName>
</protein>
<feature type="compositionally biased region" description="Acidic residues" evidence="1">
    <location>
        <begin position="554"/>
        <end position="574"/>
    </location>
</feature>
<feature type="compositionally biased region" description="Basic and acidic residues" evidence="1">
    <location>
        <begin position="320"/>
        <end position="369"/>
    </location>
</feature>
<gene>
    <name evidence="2" type="ORF">SLS60_011084</name>
</gene>
<feature type="region of interest" description="Disordered" evidence="1">
    <location>
        <begin position="304"/>
        <end position="399"/>
    </location>
</feature>
<comment type="caution">
    <text evidence="2">The sequence shown here is derived from an EMBL/GenBank/DDBJ whole genome shotgun (WGS) entry which is preliminary data.</text>
</comment>
<sequence>MSNSQTPFKSPQDLLYSLTHSTIKMSSHNAYLPTYTGRNGTLVIYAANGNVLQEVTKDITFRHAEVHHKTIQGQASGIYDRAIISNMHDGGPVPTPFDFVEGLYMGTLDQNGRVWFGGMEGQMYQPYVAMHGMQPIQLQYPQAGNVGSIGANSGMVVEQQQPQIRPVEGQMANSPIVIEDDNASRIPVPAPKEPSPEPAPPCYLKERMVHLKAYVRASLTTRQAEMKWLESIRMASKNQQRQYCRLFWPSNEQAEEDVTWAAKHFNGFSEANVERLAIEGKKKDGLVWEKDGQKIEAKWLEKMKARKTAKSSQQIVAKKRREEQDAKREARLAELAEKKSNREEEKKRKAEEKKARREAEKRAAAEERKRKAAPASEAPSKKRKIDAQLPTPDATDVEEMGVNDGLGAAIEAGLLEAFDDDDGLEADSSAQVADEEMDDGLLNLAMEYLESREATAPEEDLDEESDADDDEAEAQLRIGTSVDSAIRKAQQEELASKPQNQANTPQEQLTPAPTSTAQESDNESDPNFQVVTGEVSEGEEESEEEAQRDHDIDSLFDMEADQSSEEESDDEEVEEQRPHKILSEKEIERQKLDADIEELKGSCDRSTNQLMKKKYQQMINKLRDARLKLM</sequence>
<organism evidence="2 3">
    <name type="scientific">Paraconiothyrium brasiliense</name>
    <dbReference type="NCBI Taxonomy" id="300254"/>
    <lineage>
        <taxon>Eukaryota</taxon>
        <taxon>Fungi</taxon>
        <taxon>Dikarya</taxon>
        <taxon>Ascomycota</taxon>
        <taxon>Pezizomycotina</taxon>
        <taxon>Dothideomycetes</taxon>
        <taxon>Pleosporomycetidae</taxon>
        <taxon>Pleosporales</taxon>
        <taxon>Massarineae</taxon>
        <taxon>Didymosphaeriaceae</taxon>
        <taxon>Paraconiothyrium</taxon>
    </lineage>
</organism>
<reference evidence="2 3" key="1">
    <citation type="submission" date="2024-02" db="EMBL/GenBank/DDBJ databases">
        <title>De novo assembly and annotation of 12 fungi associated with fruit tree decline syndrome in Ontario, Canada.</title>
        <authorList>
            <person name="Sulman M."/>
            <person name="Ellouze W."/>
            <person name="Ilyukhin E."/>
        </authorList>
    </citation>
    <scope>NUCLEOTIDE SEQUENCE [LARGE SCALE GENOMIC DNA]</scope>
    <source>
        <strain evidence="2 3">M42-189</strain>
    </source>
</reference>
<evidence type="ECO:0000313" key="2">
    <source>
        <dbReference type="EMBL" id="KAL1592668.1"/>
    </source>
</evidence>
<feature type="region of interest" description="Disordered" evidence="1">
    <location>
        <begin position="443"/>
        <end position="588"/>
    </location>
</feature>
<evidence type="ECO:0000313" key="3">
    <source>
        <dbReference type="Proteomes" id="UP001521785"/>
    </source>
</evidence>
<name>A0ABR3QL39_9PLEO</name>
<feature type="compositionally biased region" description="Polar residues" evidence="1">
    <location>
        <begin position="497"/>
        <end position="530"/>
    </location>
</feature>
<dbReference type="EMBL" id="JAKJXO020000020">
    <property type="protein sequence ID" value="KAL1592668.1"/>
    <property type="molecule type" value="Genomic_DNA"/>
</dbReference>
<feature type="compositionally biased region" description="Basic and acidic residues" evidence="1">
    <location>
        <begin position="575"/>
        <end position="588"/>
    </location>
</feature>
<proteinExistence type="predicted"/>
<dbReference type="Proteomes" id="UP001521785">
    <property type="component" value="Unassembled WGS sequence"/>
</dbReference>
<accession>A0ABR3QL39</accession>
<feature type="compositionally biased region" description="Basic and acidic residues" evidence="1">
    <location>
        <begin position="485"/>
        <end position="495"/>
    </location>
</feature>
<evidence type="ECO:0000256" key="1">
    <source>
        <dbReference type="SAM" id="MobiDB-lite"/>
    </source>
</evidence>